<accession>A0AAE0I750</accession>
<dbReference type="InterPro" id="IPR056693">
    <property type="entry name" value="DUF7791"/>
</dbReference>
<dbReference type="InterPro" id="IPR056884">
    <property type="entry name" value="NPHP3-like_N"/>
</dbReference>
<keyword evidence="4" id="KW-1185">Reference proteome</keyword>
<dbReference type="InterPro" id="IPR007111">
    <property type="entry name" value="NACHT_NTPase"/>
</dbReference>
<dbReference type="PANTHER" id="PTHR10039:SF5">
    <property type="entry name" value="NACHT DOMAIN-CONTAINING PROTEIN"/>
    <property type="match status" value="1"/>
</dbReference>
<dbReference type="Gene3D" id="3.40.50.300">
    <property type="entry name" value="P-loop containing nucleotide triphosphate hydrolases"/>
    <property type="match status" value="1"/>
</dbReference>
<reference evidence="3" key="2">
    <citation type="submission" date="2023-06" db="EMBL/GenBank/DDBJ databases">
        <authorList>
            <consortium name="Lawrence Berkeley National Laboratory"/>
            <person name="Haridas S."/>
            <person name="Hensen N."/>
            <person name="Bonometti L."/>
            <person name="Westerberg I."/>
            <person name="Brannstrom I.O."/>
            <person name="Guillou S."/>
            <person name="Cros-Aarteil S."/>
            <person name="Calhoun S."/>
            <person name="Kuo A."/>
            <person name="Mondo S."/>
            <person name="Pangilinan J."/>
            <person name="Riley R."/>
            <person name="Labutti K."/>
            <person name="Andreopoulos B."/>
            <person name="Lipzen A."/>
            <person name="Chen C."/>
            <person name="Yanf M."/>
            <person name="Daum C."/>
            <person name="Ng V."/>
            <person name="Clum A."/>
            <person name="Steindorff A."/>
            <person name="Ohm R."/>
            <person name="Martin F."/>
            <person name="Silar P."/>
            <person name="Natvig D."/>
            <person name="Lalanne C."/>
            <person name="Gautier V."/>
            <person name="Ament-Velasquez S.L."/>
            <person name="Kruys A."/>
            <person name="Hutchinson M.I."/>
            <person name="Powell A.J."/>
            <person name="Barry K."/>
            <person name="Miller A.N."/>
            <person name="Grigoriev I.V."/>
            <person name="Debuchy R."/>
            <person name="Gladieux P."/>
            <person name="Thoren M.H."/>
            <person name="Johannesson H."/>
        </authorList>
    </citation>
    <scope>NUCLEOTIDE SEQUENCE</scope>
    <source>
        <strain evidence="3">SMH4131-1</strain>
    </source>
</reference>
<evidence type="ECO:0000256" key="1">
    <source>
        <dbReference type="ARBA" id="ARBA00022737"/>
    </source>
</evidence>
<dbReference type="Pfam" id="PF25053">
    <property type="entry name" value="DUF7791"/>
    <property type="match status" value="1"/>
</dbReference>
<name>A0AAE0I750_9PEZI</name>
<dbReference type="Pfam" id="PF24883">
    <property type="entry name" value="NPHP3_N"/>
    <property type="match status" value="1"/>
</dbReference>
<organism evidence="3 4">
    <name type="scientific">Cercophora scortea</name>
    <dbReference type="NCBI Taxonomy" id="314031"/>
    <lineage>
        <taxon>Eukaryota</taxon>
        <taxon>Fungi</taxon>
        <taxon>Dikarya</taxon>
        <taxon>Ascomycota</taxon>
        <taxon>Pezizomycotina</taxon>
        <taxon>Sordariomycetes</taxon>
        <taxon>Sordariomycetidae</taxon>
        <taxon>Sordariales</taxon>
        <taxon>Lasiosphaeriaceae</taxon>
        <taxon>Cercophora</taxon>
    </lineage>
</organism>
<keyword evidence="1" id="KW-0677">Repeat</keyword>
<evidence type="ECO:0000313" key="3">
    <source>
        <dbReference type="EMBL" id="KAK3319732.1"/>
    </source>
</evidence>
<sequence>MEPLSALSIAATVVQFVDFTIKAILTAREIHKNGSSVSVAAIKKTTEELRSWVAGLTATQDNAPGVDENDITKGLKAAYEALQGIVTGCVATANELIDVLEKLSPVQTSNSSSKHRSSWASIYVALNTIYKKEDIEAMVKQLESYRQEISLHLLAVLNAKTDVYSSQLSNRLDSIDTRIVEILTFTQSLSETIPLSERSRHSMPDATQRTREGVNGAVLRLSDGKTVMLGSRKLELGDNEASSLNSDTENLMAFTEQPFAGLRHPIYIERWSSLAAKVLGYLHFRVINLRLQHLSKAHTKTFDWIFAPPKRHSLWSDFSHWLRESSGIYWITGKPGSGKSTLMKYIHSHSTTHDFLEIWKGSDVLATAHFFFWAPGTSLQKSQEGLLRALLHSLLSQCPQLIPSAFPDLFNELLAGKNPDHSLTVAELQAALHMLIESSRGIKFCLFVDGLDEYAGDHPDIVQTFDKLSSFPYVKIVISSRPWTVFLDAFGTQPRLRLQDLTAGDIRRYISDSLSNSNGLREIRAINPELYPTLVSRICGRASGVFLWVRLAVKSILLGLQDADTVTDLYRRIDELPEDLELMYKKIFDGLGSARNAAARMILMVMGAQTSHSAVTTLQLALIDESNPTLETVIAHQISPMPANHLRSMCETMKRRINSRTRGLLEVSGGESFESDDETKQVVEFFHRTAMDFFMEAQMWGLLRSLTGARFDPEMAILASRLYELKVLPIMTTINTEEGRRWETVREALWYTYILERQRSQPFSAALDDMERSMEFHWQAATRCEIPATTEGEAASHNQERKPTWATHVATQVEDLKGYQKWAFDLRIQPFLSLGIFHSCVLSVADKVTRIKGVTLEQRGHIVHAIMHDFFDKLWEDFGDITNWGSTHTIAISQILHMKADAISVIDCACLWESLARDINKASSTDPAYVACRPKFSRATRVLNLVSVFLDTGAGPPRVFTLPSQDQLVSLPQLLERFRKIPLKGEVQEKAEFDTKYEEVMTRIKAQTCAGPKQKTHQVSLPIRRIFGRLVDR</sequence>
<dbReference type="PROSITE" id="PS50837">
    <property type="entry name" value="NACHT"/>
    <property type="match status" value="1"/>
</dbReference>
<dbReference type="AlphaFoldDB" id="A0AAE0I750"/>
<dbReference type="SUPFAM" id="SSF52540">
    <property type="entry name" value="P-loop containing nucleoside triphosphate hydrolases"/>
    <property type="match status" value="1"/>
</dbReference>
<gene>
    <name evidence="3" type="ORF">B0T19DRAFT_270955</name>
</gene>
<feature type="domain" description="NACHT" evidence="2">
    <location>
        <begin position="327"/>
        <end position="482"/>
    </location>
</feature>
<reference evidence="3" key="1">
    <citation type="journal article" date="2023" name="Mol. Phylogenet. Evol.">
        <title>Genome-scale phylogeny and comparative genomics of the fungal order Sordariales.</title>
        <authorList>
            <person name="Hensen N."/>
            <person name="Bonometti L."/>
            <person name="Westerberg I."/>
            <person name="Brannstrom I.O."/>
            <person name="Guillou S."/>
            <person name="Cros-Aarteil S."/>
            <person name="Calhoun S."/>
            <person name="Haridas S."/>
            <person name="Kuo A."/>
            <person name="Mondo S."/>
            <person name="Pangilinan J."/>
            <person name="Riley R."/>
            <person name="LaButti K."/>
            <person name="Andreopoulos B."/>
            <person name="Lipzen A."/>
            <person name="Chen C."/>
            <person name="Yan M."/>
            <person name="Daum C."/>
            <person name="Ng V."/>
            <person name="Clum A."/>
            <person name="Steindorff A."/>
            <person name="Ohm R.A."/>
            <person name="Martin F."/>
            <person name="Silar P."/>
            <person name="Natvig D.O."/>
            <person name="Lalanne C."/>
            <person name="Gautier V."/>
            <person name="Ament-Velasquez S.L."/>
            <person name="Kruys A."/>
            <person name="Hutchinson M.I."/>
            <person name="Powell A.J."/>
            <person name="Barry K."/>
            <person name="Miller A.N."/>
            <person name="Grigoriev I.V."/>
            <person name="Debuchy R."/>
            <person name="Gladieux P."/>
            <person name="Hiltunen Thoren M."/>
            <person name="Johannesson H."/>
        </authorList>
    </citation>
    <scope>NUCLEOTIDE SEQUENCE</scope>
    <source>
        <strain evidence="3">SMH4131-1</strain>
    </source>
</reference>
<dbReference type="EMBL" id="JAUEPO010000006">
    <property type="protein sequence ID" value="KAK3319732.1"/>
    <property type="molecule type" value="Genomic_DNA"/>
</dbReference>
<evidence type="ECO:0000259" key="2">
    <source>
        <dbReference type="PROSITE" id="PS50837"/>
    </source>
</evidence>
<proteinExistence type="predicted"/>
<comment type="caution">
    <text evidence="3">The sequence shown here is derived from an EMBL/GenBank/DDBJ whole genome shotgun (WGS) entry which is preliminary data.</text>
</comment>
<dbReference type="InterPro" id="IPR027417">
    <property type="entry name" value="P-loop_NTPase"/>
</dbReference>
<protein>
    <recommendedName>
        <fullName evidence="2">NACHT domain-containing protein</fullName>
    </recommendedName>
</protein>
<dbReference type="Proteomes" id="UP001286456">
    <property type="component" value="Unassembled WGS sequence"/>
</dbReference>
<dbReference type="PANTHER" id="PTHR10039">
    <property type="entry name" value="AMELOGENIN"/>
    <property type="match status" value="1"/>
</dbReference>
<evidence type="ECO:0000313" key="4">
    <source>
        <dbReference type="Proteomes" id="UP001286456"/>
    </source>
</evidence>